<keyword evidence="1" id="KW-0547">Nucleotide-binding</keyword>
<dbReference type="PRINTS" id="PR01217">
    <property type="entry name" value="PRICHEXTENSN"/>
</dbReference>
<protein>
    <submittedName>
        <fullName evidence="6">Hsp70 family protein</fullName>
    </submittedName>
</protein>
<dbReference type="Pfam" id="PF00012">
    <property type="entry name" value="HSP70"/>
    <property type="match status" value="1"/>
</dbReference>
<evidence type="ECO:0000256" key="2">
    <source>
        <dbReference type="ARBA" id="ARBA00022840"/>
    </source>
</evidence>
<organism evidence="6 7">
    <name type="scientific">Rhodococcus kronopolitis</name>
    <dbReference type="NCBI Taxonomy" id="1460226"/>
    <lineage>
        <taxon>Bacteria</taxon>
        <taxon>Bacillati</taxon>
        <taxon>Actinomycetota</taxon>
        <taxon>Actinomycetes</taxon>
        <taxon>Mycobacteriales</taxon>
        <taxon>Nocardiaceae</taxon>
        <taxon>Rhodococcus</taxon>
    </lineage>
</organism>
<feature type="compositionally biased region" description="Pro residues" evidence="4">
    <location>
        <begin position="391"/>
        <end position="404"/>
    </location>
</feature>
<keyword evidence="3" id="KW-0143">Chaperone</keyword>
<name>A0ABV9FQU2_9NOCA</name>
<feature type="region of interest" description="Disordered" evidence="4">
    <location>
        <begin position="276"/>
        <end position="308"/>
    </location>
</feature>
<dbReference type="SUPFAM" id="SSF53067">
    <property type="entry name" value="Actin-like ATPase domain"/>
    <property type="match status" value="1"/>
</dbReference>
<dbReference type="RefSeq" id="WP_378416878.1">
    <property type="nucleotide sequence ID" value="NZ_JBHSFO010000004.1"/>
</dbReference>
<feature type="compositionally biased region" description="Pro residues" evidence="4">
    <location>
        <begin position="363"/>
        <end position="376"/>
    </location>
</feature>
<evidence type="ECO:0000313" key="7">
    <source>
        <dbReference type="Proteomes" id="UP001595914"/>
    </source>
</evidence>
<evidence type="ECO:0000256" key="5">
    <source>
        <dbReference type="SAM" id="Phobius"/>
    </source>
</evidence>
<keyword evidence="5" id="KW-0472">Membrane</keyword>
<evidence type="ECO:0000256" key="1">
    <source>
        <dbReference type="ARBA" id="ARBA00022741"/>
    </source>
</evidence>
<dbReference type="EMBL" id="JBHSFO010000004">
    <property type="protein sequence ID" value="MFC4604248.1"/>
    <property type="molecule type" value="Genomic_DNA"/>
</dbReference>
<keyword evidence="2" id="KW-0067">ATP-binding</keyword>
<dbReference type="PANTHER" id="PTHR42749">
    <property type="entry name" value="CELL SHAPE-DETERMINING PROTEIN MREB"/>
    <property type="match status" value="1"/>
</dbReference>
<sequence>MAQQTSHGATYHDPSAPPGFELQTLAVRSVVAEEFAAQSVGVMLEHQDHSATAVAVASTAQAAAVQAAMARQHLRNYHLVPETSAALEMLERTGVLGGYRTLVVYDLGSSGVTVSVVDRESRTVLAADRSTAVGGDNFDGLILDQQVRTRKVAAPVDERTAAELAGRCRTAKEQLSAGVAACVPGDGGLILISREAFESLIVVQVEGSARLARQLVVASGRRPDAVVLLGGGAHIPLVRNVLGSWLDLPTVLPAEPESIAAQGAALLARPVAEPVAPPVETPGPSWRPGLATQLTEPMARPAERRERSVSRRQLVVAGAAAGALALVALTGLALGGSGDPGSAVEQPAGAGASGGLPSTTVRPPAPTPSTSPPPPTTTEETPEPTKVTTTTPPPPPPPPPPPRPRYLNLPDPLLIEVPPGMQLPPGMVR</sequence>
<accession>A0ABV9FQU2</accession>
<dbReference type="Proteomes" id="UP001595914">
    <property type="component" value="Unassembled WGS sequence"/>
</dbReference>
<reference evidence="7" key="1">
    <citation type="journal article" date="2019" name="Int. J. Syst. Evol. Microbiol.">
        <title>The Global Catalogue of Microorganisms (GCM) 10K type strain sequencing project: providing services to taxonomists for standard genome sequencing and annotation.</title>
        <authorList>
            <consortium name="The Broad Institute Genomics Platform"/>
            <consortium name="The Broad Institute Genome Sequencing Center for Infectious Disease"/>
            <person name="Wu L."/>
            <person name="Ma J."/>
        </authorList>
    </citation>
    <scope>NUCLEOTIDE SEQUENCE [LARGE SCALE GENOMIC DNA]</scope>
    <source>
        <strain evidence="7">CCUG 54520</strain>
    </source>
</reference>
<gene>
    <name evidence="6" type="ORF">ACFO6S_11185</name>
</gene>
<comment type="caution">
    <text evidence="6">The sequence shown here is derived from an EMBL/GenBank/DDBJ whole genome shotgun (WGS) entry which is preliminary data.</text>
</comment>
<dbReference type="InterPro" id="IPR013126">
    <property type="entry name" value="Hsp_70_fam"/>
</dbReference>
<dbReference type="InterPro" id="IPR043129">
    <property type="entry name" value="ATPase_NBD"/>
</dbReference>
<keyword evidence="5" id="KW-0812">Transmembrane</keyword>
<evidence type="ECO:0000256" key="3">
    <source>
        <dbReference type="ARBA" id="ARBA00023186"/>
    </source>
</evidence>
<proteinExistence type="predicted"/>
<feature type="transmembrane region" description="Helical" evidence="5">
    <location>
        <begin position="314"/>
        <end position="334"/>
    </location>
</feature>
<feature type="region of interest" description="Disordered" evidence="4">
    <location>
        <begin position="337"/>
        <end position="429"/>
    </location>
</feature>
<dbReference type="PANTHER" id="PTHR42749:SF1">
    <property type="entry name" value="CELL SHAPE-DETERMINING PROTEIN MREB"/>
    <property type="match status" value="1"/>
</dbReference>
<dbReference type="Gene3D" id="3.90.640.10">
    <property type="entry name" value="Actin, Chain A, domain 4"/>
    <property type="match status" value="1"/>
</dbReference>
<keyword evidence="5" id="KW-1133">Transmembrane helix</keyword>
<keyword evidence="7" id="KW-1185">Reference proteome</keyword>
<evidence type="ECO:0000313" key="6">
    <source>
        <dbReference type="EMBL" id="MFC4604248.1"/>
    </source>
</evidence>
<dbReference type="Gene3D" id="3.30.420.40">
    <property type="match status" value="2"/>
</dbReference>
<evidence type="ECO:0000256" key="4">
    <source>
        <dbReference type="SAM" id="MobiDB-lite"/>
    </source>
</evidence>